<dbReference type="GO" id="GO:0008930">
    <property type="term" value="F:methylthioadenosine nucleosidase activity"/>
    <property type="evidence" value="ECO:0007669"/>
    <property type="project" value="InterPro"/>
</dbReference>
<dbReference type="GO" id="GO:0019509">
    <property type="term" value="P:L-methionine salvage from methylthioadenosine"/>
    <property type="evidence" value="ECO:0007669"/>
    <property type="project" value="UniProtKB-UniPathway"/>
</dbReference>
<gene>
    <name evidence="7" type="ORF">METZ01_LOCUS18638</name>
</gene>
<keyword evidence="3" id="KW-0028">Amino-acid biosynthesis</keyword>
<evidence type="ECO:0000256" key="1">
    <source>
        <dbReference type="ARBA" id="ARBA00004945"/>
    </source>
</evidence>
<dbReference type="NCBIfam" id="NF004079">
    <property type="entry name" value="PRK05584.1"/>
    <property type="match status" value="1"/>
</dbReference>
<dbReference type="PANTHER" id="PTHR46832:SF1">
    <property type="entry name" value="5'-METHYLTHIOADENOSINE_S-ADENOSYLHOMOCYSTEINE NUCLEOSIDASE"/>
    <property type="match status" value="1"/>
</dbReference>
<reference evidence="7" key="1">
    <citation type="submission" date="2018-05" db="EMBL/GenBank/DDBJ databases">
        <authorList>
            <person name="Lanie J.A."/>
            <person name="Ng W.-L."/>
            <person name="Kazmierczak K.M."/>
            <person name="Andrzejewski T.M."/>
            <person name="Davidsen T.M."/>
            <person name="Wayne K.J."/>
            <person name="Tettelin H."/>
            <person name="Glass J.I."/>
            <person name="Rusch D."/>
            <person name="Podicherti R."/>
            <person name="Tsui H.-C.T."/>
            <person name="Winkler M.E."/>
        </authorList>
    </citation>
    <scope>NUCLEOTIDE SEQUENCE</scope>
</reference>
<sequence length="231" mass="24730">MKIGILCAIPKEIIYFDLPPNSAQTLGGRTFFCKHEESHELIVVECGLGKVNAALVSTLLIQQFDCELLVFSGVAGGIDPEMEIGEVVVGESLIQYDYGALNDGQLQVYRAGSIPMGAPDNSAEFSLDPEIMKIIKAALPGVRMGTILTGDVFLQCRETRKALFEQFGAQAIEMEGGAVAQVAEQFGVPAIVVRCLSDLAGANGQKLSYGFLNTAAKKSFETVQILLKALP</sequence>
<feature type="domain" description="Nucleoside phosphorylase" evidence="6">
    <location>
        <begin position="3"/>
        <end position="225"/>
    </location>
</feature>
<dbReference type="GO" id="GO:0009164">
    <property type="term" value="P:nucleoside catabolic process"/>
    <property type="evidence" value="ECO:0007669"/>
    <property type="project" value="InterPro"/>
</dbReference>
<dbReference type="GO" id="GO:0019284">
    <property type="term" value="P:L-methionine salvage from S-adenosylmethionine"/>
    <property type="evidence" value="ECO:0007669"/>
    <property type="project" value="TreeGrafter"/>
</dbReference>
<dbReference type="UniPathway" id="UPA00904">
    <property type="reaction ID" value="UER00871"/>
</dbReference>
<dbReference type="PANTHER" id="PTHR46832">
    <property type="entry name" value="5'-METHYLTHIOADENOSINE/S-ADENOSYLHOMOCYSTEINE NUCLEOSIDASE"/>
    <property type="match status" value="1"/>
</dbReference>
<dbReference type="SUPFAM" id="SSF53167">
    <property type="entry name" value="Purine and uridine phosphorylases"/>
    <property type="match status" value="1"/>
</dbReference>
<dbReference type="GO" id="GO:0008782">
    <property type="term" value="F:adenosylhomocysteine nucleosidase activity"/>
    <property type="evidence" value="ECO:0007669"/>
    <property type="project" value="UniProtKB-EC"/>
</dbReference>
<organism evidence="7">
    <name type="scientific">marine metagenome</name>
    <dbReference type="NCBI Taxonomy" id="408172"/>
    <lineage>
        <taxon>unclassified sequences</taxon>
        <taxon>metagenomes</taxon>
        <taxon>ecological metagenomes</taxon>
    </lineage>
</organism>
<dbReference type="AlphaFoldDB" id="A0A381PGL2"/>
<accession>A0A381PGL2</accession>
<dbReference type="EC" id="3.2.2.9" evidence="2"/>
<evidence type="ECO:0000259" key="6">
    <source>
        <dbReference type="Pfam" id="PF01048"/>
    </source>
</evidence>
<dbReference type="InterPro" id="IPR035994">
    <property type="entry name" value="Nucleoside_phosphorylase_sf"/>
</dbReference>
<dbReference type="Gene3D" id="3.40.50.1580">
    <property type="entry name" value="Nucleoside phosphorylase domain"/>
    <property type="match status" value="1"/>
</dbReference>
<dbReference type="InterPro" id="IPR000845">
    <property type="entry name" value="Nucleoside_phosphorylase_d"/>
</dbReference>
<evidence type="ECO:0000256" key="3">
    <source>
        <dbReference type="ARBA" id="ARBA00022605"/>
    </source>
</evidence>
<evidence type="ECO:0000256" key="4">
    <source>
        <dbReference type="ARBA" id="ARBA00022801"/>
    </source>
</evidence>
<comment type="pathway">
    <text evidence="1">Amino-acid biosynthesis; L-methionine biosynthesis via salvage pathway; S-methyl-5-thio-alpha-D-ribose 1-phosphate from S-methyl-5'-thioadenosine (hydrolase route): step 1/2.</text>
</comment>
<dbReference type="GO" id="GO:0005829">
    <property type="term" value="C:cytosol"/>
    <property type="evidence" value="ECO:0007669"/>
    <property type="project" value="TreeGrafter"/>
</dbReference>
<keyword evidence="5" id="KW-0486">Methionine biosynthesis</keyword>
<evidence type="ECO:0000256" key="2">
    <source>
        <dbReference type="ARBA" id="ARBA00011974"/>
    </source>
</evidence>
<evidence type="ECO:0000256" key="5">
    <source>
        <dbReference type="ARBA" id="ARBA00023167"/>
    </source>
</evidence>
<dbReference type="EMBL" id="UINC01000968">
    <property type="protein sequence ID" value="SUZ65784.1"/>
    <property type="molecule type" value="Genomic_DNA"/>
</dbReference>
<dbReference type="Pfam" id="PF01048">
    <property type="entry name" value="PNP_UDP_1"/>
    <property type="match status" value="1"/>
</dbReference>
<protein>
    <recommendedName>
        <fullName evidence="2">adenosylhomocysteine nucleosidase</fullName>
        <ecNumber evidence="2">3.2.2.9</ecNumber>
    </recommendedName>
</protein>
<name>A0A381PGL2_9ZZZZ</name>
<keyword evidence="4" id="KW-0378">Hydrolase</keyword>
<proteinExistence type="predicted"/>
<dbReference type="CDD" id="cd09008">
    <property type="entry name" value="MTAN"/>
    <property type="match status" value="1"/>
</dbReference>
<evidence type="ECO:0000313" key="7">
    <source>
        <dbReference type="EMBL" id="SUZ65784.1"/>
    </source>
</evidence>
<dbReference type="InterPro" id="IPR010049">
    <property type="entry name" value="MTA_SAH_Nsdase"/>
</dbReference>
<dbReference type="NCBIfam" id="TIGR01704">
    <property type="entry name" value="MTA_SAH-Nsdase"/>
    <property type="match status" value="1"/>
</dbReference>